<evidence type="ECO:0000313" key="3">
    <source>
        <dbReference type="Proteomes" id="UP000016800"/>
    </source>
</evidence>
<dbReference type="RefSeq" id="XP_023424539.1">
    <property type="nucleotide sequence ID" value="XM_023568908.1"/>
</dbReference>
<name>S0DPG7_GIBF5</name>
<feature type="compositionally biased region" description="Polar residues" evidence="1">
    <location>
        <begin position="7"/>
        <end position="35"/>
    </location>
</feature>
<dbReference type="HOGENOM" id="CLU_2236802_0_0_1"/>
<dbReference type="GeneID" id="35394476"/>
<evidence type="ECO:0000313" key="2">
    <source>
        <dbReference type="EMBL" id="CCT62458.1"/>
    </source>
</evidence>
<sequence>MAGGLRSSPTPQQEMADQAANTSAKRNAEETQTLRSKLVDQHISMRKLFGSKDRSFSGVVIDEFSSKLSRSLEASSTASGLPPRHYSRDGGEVASDVETEQCMSF</sequence>
<keyword evidence="3" id="KW-1185">Reference proteome</keyword>
<proteinExistence type="predicted"/>
<feature type="region of interest" description="Disordered" evidence="1">
    <location>
        <begin position="71"/>
        <end position="105"/>
    </location>
</feature>
<dbReference type="VEuPathDB" id="FungiDB:FFUJ_00991"/>
<dbReference type="EMBL" id="HF679023">
    <property type="protein sequence ID" value="CCT62458.1"/>
    <property type="molecule type" value="Genomic_DNA"/>
</dbReference>
<protein>
    <submittedName>
        <fullName evidence="2">Uncharacterized protein</fullName>
    </submittedName>
</protein>
<dbReference type="AlphaFoldDB" id="S0DPG7"/>
<reference evidence="3" key="1">
    <citation type="journal article" date="2013" name="PLoS Pathog.">
        <title>Deciphering the cryptic genome: genome-wide analyses of the rice pathogen Fusarium fujikuroi reveal complex regulation of secondary metabolism and novel metabolites.</title>
        <authorList>
            <person name="Wiemann P."/>
            <person name="Sieber C.M."/>
            <person name="von Bargen K.W."/>
            <person name="Studt L."/>
            <person name="Niehaus E.M."/>
            <person name="Espino J.J."/>
            <person name="Huss K."/>
            <person name="Michielse C.B."/>
            <person name="Albermann S."/>
            <person name="Wagner D."/>
            <person name="Bergner S.V."/>
            <person name="Connolly L.R."/>
            <person name="Fischer A."/>
            <person name="Reuter G."/>
            <person name="Kleigrewe K."/>
            <person name="Bald T."/>
            <person name="Wingfield B.D."/>
            <person name="Ophir R."/>
            <person name="Freeman S."/>
            <person name="Hippler M."/>
            <person name="Smith K.M."/>
            <person name="Brown D.W."/>
            <person name="Proctor R.H."/>
            <person name="Munsterkotter M."/>
            <person name="Freitag M."/>
            <person name="Humpf H.U."/>
            <person name="Guldener U."/>
            <person name="Tudzynski B."/>
        </authorList>
    </citation>
    <scope>NUCLEOTIDE SEQUENCE [LARGE SCALE GENOMIC DNA]</scope>
    <source>
        <strain evidence="3">CBS 195.34 / IMI 58289 / NRRL A-6831</strain>
    </source>
</reference>
<evidence type="ECO:0000256" key="1">
    <source>
        <dbReference type="SAM" id="MobiDB-lite"/>
    </source>
</evidence>
<gene>
    <name evidence="2" type="ORF">FFUJ_00991</name>
</gene>
<feature type="region of interest" description="Disordered" evidence="1">
    <location>
        <begin position="1"/>
        <end position="39"/>
    </location>
</feature>
<dbReference type="Proteomes" id="UP000016800">
    <property type="component" value="Chromosome I"/>
</dbReference>
<organism evidence="2 3">
    <name type="scientific">Gibberella fujikuroi (strain CBS 195.34 / IMI 58289 / NRRL A-6831)</name>
    <name type="common">Bakanae and foot rot disease fungus</name>
    <name type="synonym">Fusarium fujikuroi</name>
    <dbReference type="NCBI Taxonomy" id="1279085"/>
    <lineage>
        <taxon>Eukaryota</taxon>
        <taxon>Fungi</taxon>
        <taxon>Dikarya</taxon>
        <taxon>Ascomycota</taxon>
        <taxon>Pezizomycotina</taxon>
        <taxon>Sordariomycetes</taxon>
        <taxon>Hypocreomycetidae</taxon>
        <taxon>Hypocreales</taxon>
        <taxon>Nectriaceae</taxon>
        <taxon>Fusarium</taxon>
        <taxon>Fusarium fujikuroi species complex</taxon>
    </lineage>
</organism>
<accession>S0DPG7</accession>